<dbReference type="AlphaFoldDB" id="A0A7J8J1J0"/>
<dbReference type="Pfam" id="PF00068">
    <property type="entry name" value="Phospholip_A2_1"/>
    <property type="match status" value="1"/>
</dbReference>
<dbReference type="Gene3D" id="1.20.90.10">
    <property type="entry name" value="Phospholipase A2 domain"/>
    <property type="match status" value="1"/>
</dbReference>
<dbReference type="GO" id="GO:0047498">
    <property type="term" value="F:calcium-dependent phospholipase A2 activity"/>
    <property type="evidence" value="ECO:0007669"/>
    <property type="project" value="TreeGrafter"/>
</dbReference>
<gene>
    <name evidence="12" type="ORF">HJG59_010376</name>
</gene>
<sequence length="137" mass="14888">MLPPLLLLLVPGLLPSSASLKSHVHRRGLIELAETIDCVGHRTPLAYVSYGCYCGLGGHGQPLDAIDRCCHHHDCCYQRAMDEAGCQGKVKSYSWKCIRQHIECGESPATPTPTSQRDPGASFSTSRGQMSRTLVPV</sequence>
<dbReference type="GO" id="GO:0005543">
    <property type="term" value="F:phospholipid binding"/>
    <property type="evidence" value="ECO:0007669"/>
    <property type="project" value="TreeGrafter"/>
</dbReference>
<comment type="subcellular location">
    <subcellularLocation>
        <location evidence="1 9">Secreted</location>
    </subcellularLocation>
</comment>
<feature type="signal peptide" evidence="9">
    <location>
        <begin position="1"/>
        <end position="19"/>
    </location>
</feature>
<dbReference type="GO" id="GO:0006644">
    <property type="term" value="P:phospholipid metabolic process"/>
    <property type="evidence" value="ECO:0007669"/>
    <property type="project" value="InterPro"/>
</dbReference>
<comment type="catalytic activity">
    <reaction evidence="9">
        <text>a 1,2-diacyl-sn-glycero-3-phosphocholine + H2O = a 1-acyl-sn-glycero-3-phosphocholine + a fatty acid + H(+)</text>
        <dbReference type="Rhea" id="RHEA:15801"/>
        <dbReference type="ChEBI" id="CHEBI:15377"/>
        <dbReference type="ChEBI" id="CHEBI:15378"/>
        <dbReference type="ChEBI" id="CHEBI:28868"/>
        <dbReference type="ChEBI" id="CHEBI:57643"/>
        <dbReference type="ChEBI" id="CHEBI:58168"/>
        <dbReference type="EC" id="3.1.1.4"/>
    </reaction>
</comment>
<evidence type="ECO:0000256" key="5">
    <source>
        <dbReference type="ARBA" id="ARBA00049039"/>
    </source>
</evidence>
<dbReference type="InterPro" id="IPR033113">
    <property type="entry name" value="PLA2_histidine"/>
</dbReference>
<evidence type="ECO:0000256" key="3">
    <source>
        <dbReference type="ARBA" id="ARBA00022525"/>
    </source>
</evidence>
<accession>A0A7J8J1J0</accession>
<proteinExistence type="inferred from homology"/>
<keyword evidence="4 7" id="KW-1015">Disulfide bond</keyword>
<dbReference type="SUPFAM" id="SSF48619">
    <property type="entry name" value="Phospholipase A2, PLA2"/>
    <property type="match status" value="1"/>
</dbReference>
<evidence type="ECO:0000256" key="6">
    <source>
        <dbReference type="PIRSR" id="PIRSR601211-2"/>
    </source>
</evidence>
<feature type="binding site" evidence="6">
    <location>
        <position position="74"/>
    </location>
    <ligand>
        <name>Ca(2+)</name>
        <dbReference type="ChEBI" id="CHEBI:29108"/>
    </ligand>
</feature>
<dbReference type="EMBL" id="JACASF010000003">
    <property type="protein sequence ID" value="KAF6490002.1"/>
    <property type="molecule type" value="Genomic_DNA"/>
</dbReference>
<evidence type="ECO:0000313" key="12">
    <source>
        <dbReference type="EMBL" id="KAF6490002.1"/>
    </source>
</evidence>
<keyword evidence="9" id="KW-0732">Signal</keyword>
<evidence type="ECO:0000259" key="11">
    <source>
        <dbReference type="SMART" id="SM00085"/>
    </source>
</evidence>
<feature type="binding site" evidence="6">
    <location>
        <position position="53"/>
    </location>
    <ligand>
        <name>Ca(2+)</name>
        <dbReference type="ChEBI" id="CHEBI:29108"/>
    </ligand>
</feature>
<evidence type="ECO:0000313" key="13">
    <source>
        <dbReference type="Proteomes" id="UP000550707"/>
    </source>
</evidence>
<dbReference type="SMART" id="SM00085">
    <property type="entry name" value="PA2c"/>
    <property type="match status" value="1"/>
</dbReference>
<feature type="compositionally biased region" description="Polar residues" evidence="10">
    <location>
        <begin position="112"/>
        <end position="137"/>
    </location>
</feature>
<feature type="domain" description="Phospholipase A2-like central" evidence="11">
    <location>
        <begin position="28"/>
        <end position="124"/>
    </location>
</feature>
<evidence type="ECO:0000256" key="8">
    <source>
        <dbReference type="RuleBase" id="RU003654"/>
    </source>
</evidence>
<feature type="binding site" evidence="6">
    <location>
        <position position="55"/>
    </location>
    <ligand>
        <name>Ca(2+)</name>
        <dbReference type="ChEBI" id="CHEBI:29108"/>
    </ligand>
</feature>
<name>A0A7J8J1J0_MOLMO</name>
<dbReference type="GO" id="GO:0005509">
    <property type="term" value="F:calcium ion binding"/>
    <property type="evidence" value="ECO:0007669"/>
    <property type="project" value="InterPro"/>
</dbReference>
<dbReference type="GO" id="GO:0050482">
    <property type="term" value="P:arachidonate secretion"/>
    <property type="evidence" value="ECO:0007669"/>
    <property type="project" value="InterPro"/>
</dbReference>
<reference evidence="12 13" key="1">
    <citation type="journal article" date="2020" name="Nature">
        <title>Six reference-quality genomes reveal evolution of bat adaptations.</title>
        <authorList>
            <person name="Jebb D."/>
            <person name="Huang Z."/>
            <person name="Pippel M."/>
            <person name="Hughes G.M."/>
            <person name="Lavrichenko K."/>
            <person name="Devanna P."/>
            <person name="Winkler S."/>
            <person name="Jermiin L.S."/>
            <person name="Skirmuntt E.C."/>
            <person name="Katzourakis A."/>
            <person name="Burkitt-Gray L."/>
            <person name="Ray D.A."/>
            <person name="Sullivan K.A.M."/>
            <person name="Roscito J.G."/>
            <person name="Kirilenko B.M."/>
            <person name="Davalos L.M."/>
            <person name="Corthals A.P."/>
            <person name="Power M.L."/>
            <person name="Jones G."/>
            <person name="Ransome R.D."/>
            <person name="Dechmann D.K.N."/>
            <person name="Locatelli A.G."/>
            <person name="Puechmaille S.J."/>
            <person name="Fedrigo O."/>
            <person name="Jarvis E.D."/>
            <person name="Hiller M."/>
            <person name="Vernes S.C."/>
            <person name="Myers E.W."/>
            <person name="Teeling E.C."/>
        </authorList>
    </citation>
    <scope>NUCLEOTIDE SEQUENCE [LARGE SCALE GENOMIC DNA]</scope>
    <source>
        <strain evidence="12">MMolMol1</strain>
        <tissue evidence="12">Muscle</tissue>
    </source>
</reference>
<dbReference type="PROSITE" id="PS00118">
    <property type="entry name" value="PA2_HIS"/>
    <property type="match status" value="1"/>
</dbReference>
<dbReference type="InterPro" id="IPR001211">
    <property type="entry name" value="PLA2"/>
</dbReference>
<keyword evidence="6 9" id="KW-0106">Calcium</keyword>
<comment type="similarity">
    <text evidence="2 8">Belongs to the phospholipase A2 family.</text>
</comment>
<keyword evidence="3 9" id="KW-0964">Secreted</keyword>
<feature type="binding site" evidence="6">
    <location>
        <position position="57"/>
    </location>
    <ligand>
        <name>Ca(2+)</name>
        <dbReference type="ChEBI" id="CHEBI:29108"/>
    </ligand>
</feature>
<keyword evidence="6" id="KW-0479">Metal-binding</keyword>
<dbReference type="GO" id="GO:0005576">
    <property type="term" value="C:extracellular region"/>
    <property type="evidence" value="ECO:0007669"/>
    <property type="project" value="UniProtKB-SubCell"/>
</dbReference>
<evidence type="ECO:0000256" key="10">
    <source>
        <dbReference type="SAM" id="MobiDB-lite"/>
    </source>
</evidence>
<dbReference type="Proteomes" id="UP000550707">
    <property type="component" value="Unassembled WGS sequence"/>
</dbReference>
<evidence type="ECO:0000256" key="9">
    <source>
        <dbReference type="RuleBase" id="RU361236"/>
    </source>
</evidence>
<dbReference type="InterPro" id="IPR036444">
    <property type="entry name" value="PLipase_A2_dom_sf"/>
</dbReference>
<keyword evidence="9" id="KW-0378">Hydrolase</keyword>
<evidence type="ECO:0000256" key="7">
    <source>
        <dbReference type="PIRSR" id="PIRSR601211-3"/>
    </source>
</evidence>
<dbReference type="PANTHER" id="PTHR11716">
    <property type="entry name" value="PHOSPHOLIPASE A2 FAMILY MEMBER"/>
    <property type="match status" value="1"/>
</dbReference>
<dbReference type="PANTHER" id="PTHR11716:SF4">
    <property type="entry name" value="GROUP 10 SECRETORY PHOSPHOLIPASE A2"/>
    <property type="match status" value="1"/>
</dbReference>
<protein>
    <recommendedName>
        <fullName evidence="9">Phospholipase A2</fullName>
        <ecNumber evidence="9">3.1.1.4</ecNumber>
    </recommendedName>
</protein>
<feature type="chain" id="PRO_5029942124" description="Phospholipase A2" evidence="9">
    <location>
        <begin position="20"/>
        <end position="137"/>
    </location>
</feature>
<dbReference type="EC" id="3.1.1.4" evidence="9"/>
<feature type="disulfide bond" evidence="7">
    <location>
        <begin position="54"/>
        <end position="70"/>
    </location>
</feature>
<comment type="caution">
    <text evidence="12">The sequence shown here is derived from an EMBL/GenBank/DDBJ whole genome shotgun (WGS) entry which is preliminary data.</text>
</comment>
<keyword evidence="9" id="KW-0443">Lipid metabolism</keyword>
<dbReference type="GO" id="GO:0016042">
    <property type="term" value="P:lipid catabolic process"/>
    <property type="evidence" value="ECO:0007669"/>
    <property type="project" value="InterPro"/>
</dbReference>
<comment type="catalytic activity">
    <reaction evidence="5">
        <text>1-hexadecanoyl-2-(9Z,12Z-octadecadienoyl)-sn-glycero-3-phosphoethanolamine + H2O = 1-hexadecanoyl-sn-glycero-3-phosphoethanolamine + (9Z,12Z)-octadecadienoate + H(+)</text>
        <dbReference type="Rhea" id="RHEA:40815"/>
        <dbReference type="ChEBI" id="CHEBI:15377"/>
        <dbReference type="ChEBI" id="CHEBI:15378"/>
        <dbReference type="ChEBI" id="CHEBI:30245"/>
        <dbReference type="ChEBI" id="CHEBI:73004"/>
        <dbReference type="ChEBI" id="CHEBI:73008"/>
    </reaction>
    <physiologicalReaction direction="left-to-right" evidence="5">
        <dbReference type="Rhea" id="RHEA:40816"/>
    </physiologicalReaction>
</comment>
<keyword evidence="13" id="KW-1185">Reference proteome</keyword>
<dbReference type="InterPro" id="IPR016090">
    <property type="entry name" value="PLA2-like_dom"/>
</dbReference>
<dbReference type="PRINTS" id="PR00389">
    <property type="entry name" value="PHPHLIPASEA2"/>
</dbReference>
<evidence type="ECO:0000256" key="2">
    <source>
        <dbReference type="ARBA" id="ARBA00007056"/>
    </source>
</evidence>
<evidence type="ECO:0000256" key="4">
    <source>
        <dbReference type="ARBA" id="ARBA00023157"/>
    </source>
</evidence>
<comment type="cofactor">
    <cofactor evidence="6">
        <name>Ca(2+)</name>
        <dbReference type="ChEBI" id="CHEBI:29108"/>
    </cofactor>
    <text evidence="6">Binds 1 Ca(2+) ion per subunit.</text>
</comment>
<organism evidence="12 13">
    <name type="scientific">Molossus molossus</name>
    <name type="common">Pallas' mastiff bat</name>
    <name type="synonym">Vespertilio molossus</name>
    <dbReference type="NCBI Taxonomy" id="27622"/>
    <lineage>
        <taxon>Eukaryota</taxon>
        <taxon>Metazoa</taxon>
        <taxon>Chordata</taxon>
        <taxon>Craniata</taxon>
        <taxon>Vertebrata</taxon>
        <taxon>Euteleostomi</taxon>
        <taxon>Mammalia</taxon>
        <taxon>Eutheria</taxon>
        <taxon>Laurasiatheria</taxon>
        <taxon>Chiroptera</taxon>
        <taxon>Yangochiroptera</taxon>
        <taxon>Molossidae</taxon>
        <taxon>Molossus</taxon>
    </lineage>
</organism>
<evidence type="ECO:0000256" key="1">
    <source>
        <dbReference type="ARBA" id="ARBA00004613"/>
    </source>
</evidence>
<dbReference type="CDD" id="cd00125">
    <property type="entry name" value="PLA2c"/>
    <property type="match status" value="1"/>
</dbReference>
<feature type="region of interest" description="Disordered" evidence="10">
    <location>
        <begin position="106"/>
        <end position="137"/>
    </location>
</feature>